<evidence type="ECO:0000256" key="1">
    <source>
        <dbReference type="SAM" id="MobiDB-lite"/>
    </source>
</evidence>
<evidence type="ECO:0000313" key="2">
    <source>
        <dbReference type="EMBL" id="NUB19814.1"/>
    </source>
</evidence>
<reference evidence="2 3" key="1">
    <citation type="submission" date="2019-10" db="EMBL/GenBank/DDBJ databases">
        <title>Genome sequence of Azospirillum formosense CC-Nfb-7.</title>
        <authorList>
            <person name="Ambrosini A."/>
            <person name="Sant'Anna F.H."/>
            <person name="Cassan F.D."/>
            <person name="Souza E.M."/>
            <person name="Passaglia L.M.P."/>
        </authorList>
    </citation>
    <scope>NUCLEOTIDE SEQUENCE [LARGE SCALE GENOMIC DNA]</scope>
    <source>
        <strain evidence="2 3">CC-NFb-7</strain>
    </source>
</reference>
<comment type="caution">
    <text evidence="2">The sequence shown here is derived from an EMBL/GenBank/DDBJ whole genome shotgun (WGS) entry which is preliminary data.</text>
</comment>
<dbReference type="RefSeq" id="WP_174438940.1">
    <property type="nucleotide sequence ID" value="NZ_BAABCC010000057.1"/>
</dbReference>
<feature type="region of interest" description="Disordered" evidence="1">
    <location>
        <begin position="1"/>
        <end position="20"/>
    </location>
</feature>
<evidence type="ECO:0000313" key="3">
    <source>
        <dbReference type="Proteomes" id="UP000639419"/>
    </source>
</evidence>
<organism evidence="2 3">
    <name type="scientific">Azospirillum formosense</name>
    <dbReference type="NCBI Taxonomy" id="861533"/>
    <lineage>
        <taxon>Bacteria</taxon>
        <taxon>Pseudomonadati</taxon>
        <taxon>Pseudomonadota</taxon>
        <taxon>Alphaproteobacteria</taxon>
        <taxon>Rhodospirillales</taxon>
        <taxon>Azospirillaceae</taxon>
        <taxon>Azospirillum</taxon>
    </lineage>
</organism>
<sequence>MAWRLGQSHSDGAADQQDRQWPVSSAGTVLEMFCVAPISRIGTGADAYGIPTGGESDGGCPASGRRRQPALPLPAITPITVAAEESASPDDATESAPAGAPAPGVVEIEFKTARLHPTGAVDSVVVTAQMGRPA</sequence>
<name>A0ABX2KY81_9PROT</name>
<dbReference type="EMBL" id="WHOR01000067">
    <property type="protein sequence ID" value="NUB19814.1"/>
    <property type="molecule type" value="Genomic_DNA"/>
</dbReference>
<proteinExistence type="predicted"/>
<feature type="region of interest" description="Disordered" evidence="1">
    <location>
        <begin position="49"/>
        <end position="69"/>
    </location>
</feature>
<gene>
    <name evidence="2" type="ORF">GBZ26_11385</name>
</gene>
<dbReference type="Proteomes" id="UP000639419">
    <property type="component" value="Unassembled WGS sequence"/>
</dbReference>
<keyword evidence="3" id="KW-1185">Reference proteome</keyword>
<protein>
    <submittedName>
        <fullName evidence="2">Uncharacterized protein</fullName>
    </submittedName>
</protein>
<accession>A0ABX2KY81</accession>